<name>A0AAN7RXX9_MYCAM</name>
<sequence length="249" mass="27199">MAEIHGRLIVSHSHKPTKASTMCLQWWKQPLAVWKHILCPMPLPGTLSWALKSKSCGEMAPQKELSQTMGLISEKNLIDTWVKEHGIERGLIAEPAKKEESMLHGRQIMEDLEEKPVAEFGMGMPVTPEAALLRVAQQFRLLPAADDLAALRGGILRQRGISAAQLKSREAAGHGTAHPPNPHLKRRAEVLMKGSFDFMNFMSGPSPSTLRGLLGPDKLHGGLHPTPARGPRSPISGHPRAFSPTAIVV</sequence>
<dbReference type="EMBL" id="JAUNZN010000003">
    <property type="protein sequence ID" value="KAK4824734.1"/>
    <property type="molecule type" value="Genomic_DNA"/>
</dbReference>
<evidence type="ECO:0000313" key="3">
    <source>
        <dbReference type="Proteomes" id="UP001333110"/>
    </source>
</evidence>
<keyword evidence="3" id="KW-1185">Reference proteome</keyword>
<dbReference type="AlphaFoldDB" id="A0AAN7RXX9"/>
<organism evidence="2 3">
    <name type="scientific">Mycteria americana</name>
    <name type="common">Wood stork</name>
    <dbReference type="NCBI Taxonomy" id="33587"/>
    <lineage>
        <taxon>Eukaryota</taxon>
        <taxon>Metazoa</taxon>
        <taxon>Chordata</taxon>
        <taxon>Craniata</taxon>
        <taxon>Vertebrata</taxon>
        <taxon>Euteleostomi</taxon>
        <taxon>Archelosauria</taxon>
        <taxon>Archosauria</taxon>
        <taxon>Dinosauria</taxon>
        <taxon>Saurischia</taxon>
        <taxon>Theropoda</taxon>
        <taxon>Coelurosauria</taxon>
        <taxon>Aves</taxon>
        <taxon>Neognathae</taxon>
        <taxon>Neoaves</taxon>
        <taxon>Aequornithes</taxon>
        <taxon>Ciconiiformes</taxon>
        <taxon>Ciconiidae</taxon>
        <taxon>Mycteria</taxon>
    </lineage>
</organism>
<evidence type="ECO:0000256" key="1">
    <source>
        <dbReference type="SAM" id="MobiDB-lite"/>
    </source>
</evidence>
<dbReference type="Proteomes" id="UP001333110">
    <property type="component" value="Unassembled WGS sequence"/>
</dbReference>
<accession>A0AAN7RXX9</accession>
<comment type="caution">
    <text evidence="2">The sequence shown here is derived from an EMBL/GenBank/DDBJ whole genome shotgun (WGS) entry which is preliminary data.</text>
</comment>
<feature type="region of interest" description="Disordered" evidence="1">
    <location>
        <begin position="221"/>
        <end position="249"/>
    </location>
</feature>
<protein>
    <submittedName>
        <fullName evidence="2">Uncharacterized protein</fullName>
    </submittedName>
</protein>
<gene>
    <name evidence="2" type="ORF">QYF61_018206</name>
</gene>
<reference evidence="2 3" key="1">
    <citation type="journal article" date="2023" name="J. Hered.">
        <title>Chromosome-level genome of the wood stork (Mycteria americana) provides insight into avian chromosome evolution.</title>
        <authorList>
            <person name="Flamio R. Jr."/>
            <person name="Ramstad K.M."/>
        </authorList>
    </citation>
    <scope>NUCLEOTIDE SEQUENCE [LARGE SCALE GENOMIC DNA]</scope>
    <source>
        <strain evidence="2">JAX WOST 10</strain>
    </source>
</reference>
<proteinExistence type="predicted"/>
<evidence type="ECO:0000313" key="2">
    <source>
        <dbReference type="EMBL" id="KAK4824734.1"/>
    </source>
</evidence>